<dbReference type="SUPFAM" id="SSF144232">
    <property type="entry name" value="HIT/MYND zinc finger-like"/>
    <property type="match status" value="1"/>
</dbReference>
<organism evidence="3 4">
    <name type="scientific">Castilleja foliolosa</name>
    <dbReference type="NCBI Taxonomy" id="1961234"/>
    <lineage>
        <taxon>Eukaryota</taxon>
        <taxon>Viridiplantae</taxon>
        <taxon>Streptophyta</taxon>
        <taxon>Embryophyta</taxon>
        <taxon>Tracheophyta</taxon>
        <taxon>Spermatophyta</taxon>
        <taxon>Magnoliopsida</taxon>
        <taxon>eudicotyledons</taxon>
        <taxon>Gunneridae</taxon>
        <taxon>Pentapetalae</taxon>
        <taxon>asterids</taxon>
        <taxon>lamiids</taxon>
        <taxon>Lamiales</taxon>
        <taxon>Orobanchaceae</taxon>
        <taxon>Pedicularideae</taxon>
        <taxon>Castillejinae</taxon>
        <taxon>Castilleja</taxon>
    </lineage>
</organism>
<proteinExistence type="predicted"/>
<keyword evidence="4" id="KW-1185">Reference proteome</keyword>
<comment type="caution">
    <text evidence="3">The sequence shown here is derived from an EMBL/GenBank/DDBJ whole genome shotgun (WGS) entry which is preliminary data.</text>
</comment>
<name>A0ABD3ECJ0_9LAMI</name>
<dbReference type="InterPro" id="IPR007529">
    <property type="entry name" value="Znf_HIT"/>
</dbReference>
<evidence type="ECO:0000313" key="4">
    <source>
        <dbReference type="Proteomes" id="UP001632038"/>
    </source>
</evidence>
<dbReference type="Gene3D" id="3.30.60.190">
    <property type="match status" value="1"/>
</dbReference>
<dbReference type="Pfam" id="PF04438">
    <property type="entry name" value="zf-HIT"/>
    <property type="match status" value="1"/>
</dbReference>
<dbReference type="AlphaFoldDB" id="A0ABD3ECJ0"/>
<evidence type="ECO:0000256" key="1">
    <source>
        <dbReference type="PROSITE-ProRule" id="PRU00453"/>
    </source>
</evidence>
<dbReference type="EMBL" id="JAVIJP010000005">
    <property type="protein sequence ID" value="KAL3652153.1"/>
    <property type="molecule type" value="Genomic_DNA"/>
</dbReference>
<evidence type="ECO:0000313" key="3">
    <source>
        <dbReference type="EMBL" id="KAL3652153.1"/>
    </source>
</evidence>
<keyword evidence="1" id="KW-0863">Zinc-finger</keyword>
<dbReference type="PROSITE" id="PS51083">
    <property type="entry name" value="ZF_HIT"/>
    <property type="match status" value="1"/>
</dbReference>
<dbReference type="Proteomes" id="UP001632038">
    <property type="component" value="Unassembled WGS sequence"/>
</dbReference>
<sequence length="399" mass="45198">MSDNILISEASSKSADFNTNIRVICRVCEKQFSKYTCPRCNVRYCSFHCYKSHSHRCTESFMRDNVMGELQQIQPDEENKSKMLDILKRFHEENEADSLDEDETDTSFSEETIQKILSGAQISLNDLSFEEKKHFQRAIASGELSKSIQPWDPWWLKPSAKRISLSPDGTQLVLPISNNESENDNWHDVPRGPEIPLPPISRLTSSDPSPLLPIHLIDVMYSYCFTLRLYNGDWKTDPLEASTMVLSISSVLGQQQRQPETMLEALLHCLERTCSNSYKHAGGLRFGLRVLEDVIGLLCLGGDALVCLLCDVRRLVETGEREAKAERIGKTRSKLRFAERKVYFLMCWVHEQGGEVWGPLAGIVETEKVRAMECAGKMGGVRMEGKGEVRGKAMIKEVV</sequence>
<reference evidence="4" key="1">
    <citation type="journal article" date="2024" name="IScience">
        <title>Strigolactones Initiate the Formation of Haustorium-like Structures in Castilleja.</title>
        <authorList>
            <person name="Buerger M."/>
            <person name="Peterson D."/>
            <person name="Chory J."/>
        </authorList>
    </citation>
    <scope>NUCLEOTIDE SEQUENCE [LARGE SCALE GENOMIC DNA]</scope>
</reference>
<gene>
    <name evidence="3" type="ORF">CASFOL_001834</name>
</gene>
<dbReference type="CDD" id="cd23024">
    <property type="entry name" value="zf-HIT_ZNHIT2-3"/>
    <property type="match status" value="1"/>
</dbReference>
<dbReference type="GO" id="GO:0008270">
    <property type="term" value="F:zinc ion binding"/>
    <property type="evidence" value="ECO:0007669"/>
    <property type="project" value="UniProtKB-UniRule"/>
</dbReference>
<keyword evidence="1" id="KW-0862">Zinc</keyword>
<evidence type="ECO:0000259" key="2">
    <source>
        <dbReference type="PROSITE" id="PS51083"/>
    </source>
</evidence>
<accession>A0ABD3ECJ0</accession>
<feature type="domain" description="HIT-type" evidence="2">
    <location>
        <begin position="25"/>
        <end position="57"/>
    </location>
</feature>
<dbReference type="PANTHER" id="PTHR15555">
    <property type="entry name" value="ZINC FINGER HIT DOMAIN CONTAINING PROTEIN 2 PROTEIN FON -RELATED"/>
    <property type="match status" value="1"/>
</dbReference>
<dbReference type="InterPro" id="IPR039646">
    <property type="entry name" value="ZNHIT2"/>
</dbReference>
<protein>
    <recommendedName>
        <fullName evidence="2">HIT-type domain-containing protein</fullName>
    </recommendedName>
</protein>
<keyword evidence="1" id="KW-0479">Metal-binding</keyword>
<dbReference type="PANTHER" id="PTHR15555:SF0">
    <property type="entry name" value="ZINC FINGER HIT DOMAIN-CONTAINING PROTEIN 2"/>
    <property type="match status" value="1"/>
</dbReference>